<evidence type="ECO:0008006" key="4">
    <source>
        <dbReference type="Google" id="ProtNLM"/>
    </source>
</evidence>
<feature type="signal peptide" evidence="1">
    <location>
        <begin position="1"/>
        <end position="23"/>
    </location>
</feature>
<name>A0A1K2H4M2_9NEIS</name>
<dbReference type="Proteomes" id="UP000186513">
    <property type="component" value="Unassembled WGS sequence"/>
</dbReference>
<evidence type="ECO:0000313" key="3">
    <source>
        <dbReference type="Proteomes" id="UP000186513"/>
    </source>
</evidence>
<evidence type="ECO:0000256" key="1">
    <source>
        <dbReference type="SAM" id="SignalP"/>
    </source>
</evidence>
<proteinExistence type="predicted"/>
<feature type="chain" id="PRO_5012724333" description="Outer membrane protein beta-barrel domain-containing protein" evidence="1">
    <location>
        <begin position="24"/>
        <end position="194"/>
    </location>
</feature>
<dbReference type="RefSeq" id="WP_072426862.1">
    <property type="nucleotide sequence ID" value="NZ_FPKR01000001.1"/>
</dbReference>
<dbReference type="AlphaFoldDB" id="A0A1K2H4M2"/>
<sequence length="194" mass="20937">MSAITLRAGASVLAALLSGLAMADAPSDIHFLVSGGFTAGGDRLTTAFFTNGTQSAIKAGERLQLNLGAHWQPANSPFSAQLTYGYHADSAEGDNGKITFDRWPVELLAHYHWREQFFLGGGVRMATRSKLTYSINGLKQNYPLDSEPGLVGEIGWQPVPTLSFVLRGVSERYKSEDGVRFDGGHVGLFGQLVF</sequence>
<organism evidence="2 3">
    <name type="scientific">Chitinimonas taiwanensis DSM 18899</name>
    <dbReference type="NCBI Taxonomy" id="1121279"/>
    <lineage>
        <taxon>Bacteria</taxon>
        <taxon>Pseudomonadati</taxon>
        <taxon>Pseudomonadota</taxon>
        <taxon>Betaproteobacteria</taxon>
        <taxon>Neisseriales</taxon>
        <taxon>Chitinibacteraceae</taxon>
        <taxon>Chitinimonas</taxon>
    </lineage>
</organism>
<keyword evidence="1" id="KW-0732">Signal</keyword>
<keyword evidence="3" id="KW-1185">Reference proteome</keyword>
<accession>A0A1K2H4M2</accession>
<evidence type="ECO:0000313" key="2">
    <source>
        <dbReference type="EMBL" id="SFZ70848.1"/>
    </source>
</evidence>
<protein>
    <recommendedName>
        <fullName evidence="4">Outer membrane protein beta-barrel domain-containing protein</fullName>
    </recommendedName>
</protein>
<gene>
    <name evidence="2" type="ORF">SAMN02745887_00330</name>
</gene>
<reference evidence="2 3" key="1">
    <citation type="submission" date="2016-11" db="EMBL/GenBank/DDBJ databases">
        <authorList>
            <person name="Jaros S."/>
            <person name="Januszkiewicz K."/>
            <person name="Wedrychowicz H."/>
        </authorList>
    </citation>
    <scope>NUCLEOTIDE SEQUENCE [LARGE SCALE GENOMIC DNA]</scope>
    <source>
        <strain evidence="2 3">DSM 18899</strain>
    </source>
</reference>
<dbReference type="EMBL" id="FPKR01000001">
    <property type="protein sequence ID" value="SFZ70848.1"/>
    <property type="molecule type" value="Genomic_DNA"/>
</dbReference>
<dbReference type="OrthoDB" id="5874203at2"/>